<name>R0GII8_9BRAS</name>
<dbReference type="AlphaFoldDB" id="R0GII8"/>
<organism evidence="1 2">
    <name type="scientific">Capsella rubella</name>
    <dbReference type="NCBI Taxonomy" id="81985"/>
    <lineage>
        <taxon>Eukaryota</taxon>
        <taxon>Viridiplantae</taxon>
        <taxon>Streptophyta</taxon>
        <taxon>Embryophyta</taxon>
        <taxon>Tracheophyta</taxon>
        <taxon>Spermatophyta</taxon>
        <taxon>Magnoliopsida</taxon>
        <taxon>eudicotyledons</taxon>
        <taxon>Gunneridae</taxon>
        <taxon>Pentapetalae</taxon>
        <taxon>rosids</taxon>
        <taxon>malvids</taxon>
        <taxon>Brassicales</taxon>
        <taxon>Brassicaceae</taxon>
        <taxon>Camelineae</taxon>
        <taxon>Capsella</taxon>
    </lineage>
</organism>
<dbReference type="Proteomes" id="UP000029121">
    <property type="component" value="Unassembled WGS sequence"/>
</dbReference>
<sequence>MRINSKSKKLIKHTAPIQNQTNYKLNCTNSNETKYKQKLHQFKMKQTINQTAVIENQTNEYLEIFFVQHNSREYNTR</sequence>
<reference evidence="2" key="1">
    <citation type="journal article" date="2013" name="Nat. Genet.">
        <title>The Capsella rubella genome and the genomic consequences of rapid mating system evolution.</title>
        <authorList>
            <person name="Slotte T."/>
            <person name="Hazzouri K.M."/>
            <person name="Agren J.A."/>
            <person name="Koenig D."/>
            <person name="Maumus F."/>
            <person name="Guo Y.L."/>
            <person name="Steige K."/>
            <person name="Platts A.E."/>
            <person name="Escobar J.S."/>
            <person name="Newman L.K."/>
            <person name="Wang W."/>
            <person name="Mandakova T."/>
            <person name="Vello E."/>
            <person name="Smith L.M."/>
            <person name="Henz S.R."/>
            <person name="Steffen J."/>
            <person name="Takuno S."/>
            <person name="Brandvain Y."/>
            <person name="Coop G."/>
            <person name="Andolfatto P."/>
            <person name="Hu T.T."/>
            <person name="Blanchette M."/>
            <person name="Clark R.M."/>
            <person name="Quesneville H."/>
            <person name="Nordborg M."/>
            <person name="Gaut B.S."/>
            <person name="Lysak M.A."/>
            <person name="Jenkins J."/>
            <person name="Grimwood J."/>
            <person name="Chapman J."/>
            <person name="Prochnik S."/>
            <person name="Shu S."/>
            <person name="Rokhsar D."/>
            <person name="Schmutz J."/>
            <person name="Weigel D."/>
            <person name="Wright S.I."/>
        </authorList>
    </citation>
    <scope>NUCLEOTIDE SEQUENCE [LARGE SCALE GENOMIC DNA]</scope>
    <source>
        <strain evidence="2">cv. Monte Gargano</strain>
    </source>
</reference>
<evidence type="ECO:0000313" key="1">
    <source>
        <dbReference type="EMBL" id="EOA12105.1"/>
    </source>
</evidence>
<proteinExistence type="predicted"/>
<gene>
    <name evidence="1" type="ORF">CARUB_v10019641mg</name>
</gene>
<accession>R0GII8</accession>
<evidence type="ECO:0000313" key="2">
    <source>
        <dbReference type="Proteomes" id="UP000029121"/>
    </source>
</evidence>
<keyword evidence="2" id="KW-1185">Reference proteome</keyword>
<dbReference type="EMBL" id="KB870866">
    <property type="protein sequence ID" value="EOA12105.1"/>
    <property type="molecule type" value="Genomic_DNA"/>
</dbReference>
<protein>
    <submittedName>
        <fullName evidence="1">Uncharacterized protein</fullName>
    </submittedName>
</protein>